<proteinExistence type="predicted"/>
<organism evidence="2">
    <name type="scientific">mine drainage metagenome</name>
    <dbReference type="NCBI Taxonomy" id="410659"/>
    <lineage>
        <taxon>unclassified sequences</taxon>
        <taxon>metagenomes</taxon>
        <taxon>ecological metagenomes</taxon>
    </lineage>
</organism>
<dbReference type="EMBL" id="AUZZ01002809">
    <property type="protein sequence ID" value="EQD58873.1"/>
    <property type="molecule type" value="Genomic_DNA"/>
</dbReference>
<feature type="domain" description="Tc1-like transposase DDE" evidence="1">
    <location>
        <begin position="14"/>
        <end position="83"/>
    </location>
</feature>
<name>T1AQP9_9ZZZZ</name>
<protein>
    <submittedName>
        <fullName evidence="2">Transposase</fullName>
    </submittedName>
</protein>
<reference evidence="2" key="2">
    <citation type="journal article" date="2014" name="ISME J.">
        <title>Microbial stratification in low pH oxic and suboxic macroscopic growths along an acid mine drainage.</title>
        <authorList>
            <person name="Mendez-Garcia C."/>
            <person name="Mesa V."/>
            <person name="Sprenger R.R."/>
            <person name="Richter M."/>
            <person name="Diez M.S."/>
            <person name="Solano J."/>
            <person name="Bargiela R."/>
            <person name="Golyshina O.V."/>
            <person name="Manteca A."/>
            <person name="Ramos J.L."/>
            <person name="Gallego J.R."/>
            <person name="Llorente I."/>
            <person name="Martins Dos Santos V.A."/>
            <person name="Jensen O.N."/>
            <person name="Pelaez A.I."/>
            <person name="Sanchez J."/>
            <person name="Ferrer M."/>
        </authorList>
    </citation>
    <scope>NUCLEOTIDE SEQUENCE</scope>
</reference>
<dbReference type="AlphaFoldDB" id="T1AQP9"/>
<gene>
    <name evidence="2" type="ORF">B2A_04205</name>
</gene>
<evidence type="ECO:0000259" key="1">
    <source>
        <dbReference type="Pfam" id="PF13358"/>
    </source>
</evidence>
<reference evidence="2" key="1">
    <citation type="submission" date="2013-08" db="EMBL/GenBank/DDBJ databases">
        <authorList>
            <person name="Mendez C."/>
            <person name="Richter M."/>
            <person name="Ferrer M."/>
            <person name="Sanchez J."/>
        </authorList>
    </citation>
    <scope>NUCLEOTIDE SEQUENCE</scope>
</reference>
<sequence length="120" mass="14433">MKNLVDVQYTDVIVIRVVLDNLNTHNESSFFENLGKKEAHRILRKLEFHYVPKHASWLNVAETEIGIMDAQCTDRRIKDRELLTREVNAWTVRWNRQKRKIEWTFTKQKADEKLGKYYVI</sequence>
<evidence type="ECO:0000313" key="2">
    <source>
        <dbReference type="EMBL" id="EQD58873.1"/>
    </source>
</evidence>
<comment type="caution">
    <text evidence="2">The sequence shown here is derived from an EMBL/GenBank/DDBJ whole genome shotgun (WGS) entry which is preliminary data.</text>
</comment>
<accession>T1AQP9</accession>
<dbReference type="Pfam" id="PF13358">
    <property type="entry name" value="DDE_3"/>
    <property type="match status" value="1"/>
</dbReference>
<dbReference type="InterPro" id="IPR038717">
    <property type="entry name" value="Tc1-like_DDE_dom"/>
</dbReference>